<evidence type="ECO:0000313" key="2">
    <source>
        <dbReference type="EMBL" id="QJC53975.1"/>
    </source>
</evidence>
<dbReference type="AlphaFoldDB" id="A0A6H2H2W5"/>
<name>A0A6H2H2W5_9BACL</name>
<dbReference type="EMBL" id="CP051428">
    <property type="protein sequence ID" value="QJC53975.1"/>
    <property type="molecule type" value="Genomic_DNA"/>
</dbReference>
<proteinExistence type="predicted"/>
<organism evidence="2 3">
    <name type="scientific">Paenibacillus albicereus</name>
    <dbReference type="NCBI Taxonomy" id="2726185"/>
    <lineage>
        <taxon>Bacteria</taxon>
        <taxon>Bacillati</taxon>
        <taxon>Bacillota</taxon>
        <taxon>Bacilli</taxon>
        <taxon>Bacillales</taxon>
        <taxon>Paenibacillaceae</taxon>
        <taxon>Paenibacillus</taxon>
    </lineage>
</organism>
<dbReference type="Proteomes" id="UP000502136">
    <property type="component" value="Chromosome"/>
</dbReference>
<protein>
    <recommendedName>
        <fullName evidence="4">Uracil-DNA glycosylase-like domain-containing protein</fullName>
    </recommendedName>
</protein>
<evidence type="ECO:0008006" key="4">
    <source>
        <dbReference type="Google" id="ProtNLM"/>
    </source>
</evidence>
<evidence type="ECO:0000256" key="1">
    <source>
        <dbReference type="SAM" id="MobiDB-lite"/>
    </source>
</evidence>
<gene>
    <name evidence="2" type="ORF">HGI30_22230</name>
</gene>
<feature type="region of interest" description="Disordered" evidence="1">
    <location>
        <begin position="155"/>
        <end position="210"/>
    </location>
</feature>
<dbReference type="KEGG" id="palr:HGI30_22230"/>
<reference evidence="2 3" key="1">
    <citation type="submission" date="2020-04" db="EMBL/GenBank/DDBJ databases">
        <title>Novel Paenibacillus strain UniB2 isolated from commercial digestive syrup.</title>
        <authorList>
            <person name="Thorat V."/>
            <person name="Kirdat K."/>
            <person name="Tiwarekar B."/>
            <person name="Yadav A."/>
        </authorList>
    </citation>
    <scope>NUCLEOTIDE SEQUENCE [LARGE SCALE GENOMIC DNA]</scope>
    <source>
        <strain evidence="2 3">UniB2</strain>
    </source>
</reference>
<sequence>MKEEERAAAWNRKSEAASRLARDRMDELRWPERFAAAAAYMAALPAKDRYSREELLAEPLLLSREGPLAIYYAPHNELAAPEARLVLAGLTPGWRQMELSLRTMRACLAAGASPAEACRQARRAARFAGPMRAGLLDMLERLGLPEALDAAFVRSDAPPHGSAANPPPGPSPARAASTPQSAASAGSDRPQLDRHPASAAPPRPDEADRSLLDHPLVHTTSVLPCPAFRDGENYSGHQPPLRRSPLLWETAMRHMEDELVRLRQPALLLPLGKAAEEAASELVRRGLLPEERLLRGFPHPSGANGHRFVQFERAFPEIKDRLDRFFEQERAVVPPKTIKEE</sequence>
<evidence type="ECO:0000313" key="3">
    <source>
        <dbReference type="Proteomes" id="UP000502136"/>
    </source>
</evidence>
<dbReference type="RefSeq" id="WP_168909503.1">
    <property type="nucleotide sequence ID" value="NZ_CP051428.1"/>
</dbReference>
<keyword evidence="3" id="KW-1185">Reference proteome</keyword>
<accession>A0A6H2H2W5</accession>